<gene>
    <name evidence="1" type="ORF">BV25DRAFT_1838598</name>
</gene>
<name>A0ACB8T1R2_9AGAM</name>
<sequence length="496" mass="56704">MSLGQYPTALRRQYQFASSSYSHTAHCRSPRPQVLLLRATRCMGNVPSLRLPLPFEDSRTPTYVASTPRELDWCCLKECDETTVYNSFFMPSKLPIEPTAPRLSTKCTPQYSPPSPGPHKTYGQRAPRETVLLIEVARWKDSGAYQYWLLYLVPHALEASSRARHTSSIDQAYPVILIPPSPRKTWGQRAPRATVLLIDVARRKDNGNKVDKLNGFIMTGRHSIQLASAPLYRLFSDAVSTVLSNIVLHRRFRAGLTPSTLTKPTWNNTSPGIQEVFDIAYSPRNYRISPRRLSRVQSWSGRTQLKPNQIPRLGPAYRRPYSRPYHATDAFKVTIPSTTMVLSKDCSIRAYGIRQDGTNHCTSIPTTHQNVDSGLSFPRIEGWFKNDVHVFTAKYNVTNAASRIFYFTIYFTHDHRRYRPSQSVRSNLPGTVWHGEFLVFRRSAHSKKLINVRAKDHLVIWHVIRQCEQVLAPTSRVDVHPKYHRVIADESHTMHG</sequence>
<accession>A0ACB8T1R2</accession>
<comment type="caution">
    <text evidence="1">The sequence shown here is derived from an EMBL/GenBank/DDBJ whole genome shotgun (WGS) entry which is preliminary data.</text>
</comment>
<dbReference type="EMBL" id="MU277209">
    <property type="protein sequence ID" value="KAI0062081.1"/>
    <property type="molecule type" value="Genomic_DNA"/>
</dbReference>
<protein>
    <submittedName>
        <fullName evidence="1">Uncharacterized protein</fullName>
    </submittedName>
</protein>
<evidence type="ECO:0000313" key="1">
    <source>
        <dbReference type="EMBL" id="KAI0062081.1"/>
    </source>
</evidence>
<evidence type="ECO:0000313" key="2">
    <source>
        <dbReference type="Proteomes" id="UP000814140"/>
    </source>
</evidence>
<organism evidence="1 2">
    <name type="scientific">Artomyces pyxidatus</name>
    <dbReference type="NCBI Taxonomy" id="48021"/>
    <lineage>
        <taxon>Eukaryota</taxon>
        <taxon>Fungi</taxon>
        <taxon>Dikarya</taxon>
        <taxon>Basidiomycota</taxon>
        <taxon>Agaricomycotina</taxon>
        <taxon>Agaricomycetes</taxon>
        <taxon>Russulales</taxon>
        <taxon>Auriscalpiaceae</taxon>
        <taxon>Artomyces</taxon>
    </lineage>
</organism>
<dbReference type="Proteomes" id="UP000814140">
    <property type="component" value="Unassembled WGS sequence"/>
</dbReference>
<keyword evidence="2" id="KW-1185">Reference proteome</keyword>
<proteinExistence type="predicted"/>
<reference evidence="1" key="1">
    <citation type="submission" date="2021-03" db="EMBL/GenBank/DDBJ databases">
        <authorList>
            <consortium name="DOE Joint Genome Institute"/>
            <person name="Ahrendt S."/>
            <person name="Looney B.P."/>
            <person name="Miyauchi S."/>
            <person name="Morin E."/>
            <person name="Drula E."/>
            <person name="Courty P.E."/>
            <person name="Chicoki N."/>
            <person name="Fauchery L."/>
            <person name="Kohler A."/>
            <person name="Kuo A."/>
            <person name="Labutti K."/>
            <person name="Pangilinan J."/>
            <person name="Lipzen A."/>
            <person name="Riley R."/>
            <person name="Andreopoulos W."/>
            <person name="He G."/>
            <person name="Johnson J."/>
            <person name="Barry K.W."/>
            <person name="Grigoriev I.V."/>
            <person name="Nagy L."/>
            <person name="Hibbett D."/>
            <person name="Henrissat B."/>
            <person name="Matheny P.B."/>
            <person name="Labbe J."/>
            <person name="Martin F."/>
        </authorList>
    </citation>
    <scope>NUCLEOTIDE SEQUENCE</scope>
    <source>
        <strain evidence="1">HHB10654</strain>
    </source>
</reference>
<reference evidence="1" key="2">
    <citation type="journal article" date="2022" name="New Phytol.">
        <title>Evolutionary transition to the ectomycorrhizal habit in the genomes of a hyperdiverse lineage of mushroom-forming fungi.</title>
        <authorList>
            <person name="Looney B."/>
            <person name="Miyauchi S."/>
            <person name="Morin E."/>
            <person name="Drula E."/>
            <person name="Courty P.E."/>
            <person name="Kohler A."/>
            <person name="Kuo A."/>
            <person name="LaButti K."/>
            <person name="Pangilinan J."/>
            <person name="Lipzen A."/>
            <person name="Riley R."/>
            <person name="Andreopoulos W."/>
            <person name="He G."/>
            <person name="Johnson J."/>
            <person name="Nolan M."/>
            <person name="Tritt A."/>
            <person name="Barry K.W."/>
            <person name="Grigoriev I.V."/>
            <person name="Nagy L.G."/>
            <person name="Hibbett D."/>
            <person name="Henrissat B."/>
            <person name="Matheny P.B."/>
            <person name="Labbe J."/>
            <person name="Martin F.M."/>
        </authorList>
    </citation>
    <scope>NUCLEOTIDE SEQUENCE</scope>
    <source>
        <strain evidence="1">HHB10654</strain>
    </source>
</reference>